<dbReference type="STRING" id="35608.A0A2U1LE51"/>
<proteinExistence type="predicted"/>
<protein>
    <recommendedName>
        <fullName evidence="3">protein-serine/threonine phosphatase</fullName>
        <ecNumber evidence="3">3.1.3.16</ecNumber>
    </recommendedName>
</protein>
<feature type="region of interest" description="Disordered" evidence="9">
    <location>
        <begin position="387"/>
        <end position="410"/>
    </location>
</feature>
<dbReference type="InterPro" id="IPR015655">
    <property type="entry name" value="PP2C"/>
</dbReference>
<dbReference type="Pfam" id="PF00481">
    <property type="entry name" value="PP2C"/>
    <property type="match status" value="1"/>
</dbReference>
<evidence type="ECO:0000256" key="5">
    <source>
        <dbReference type="ARBA" id="ARBA00022801"/>
    </source>
</evidence>
<accession>A0A2U1LE51</accession>
<dbReference type="InterPro" id="IPR036457">
    <property type="entry name" value="PPM-type-like_dom_sf"/>
</dbReference>
<evidence type="ECO:0000256" key="7">
    <source>
        <dbReference type="ARBA" id="ARBA00022912"/>
    </source>
</evidence>
<feature type="compositionally biased region" description="Polar residues" evidence="9">
    <location>
        <begin position="355"/>
        <end position="368"/>
    </location>
</feature>
<reference evidence="11 12" key="1">
    <citation type="journal article" date="2018" name="Mol. Plant">
        <title>The genome of Artemisia annua provides insight into the evolution of Asteraceae family and artemisinin biosynthesis.</title>
        <authorList>
            <person name="Shen Q."/>
            <person name="Zhang L."/>
            <person name="Liao Z."/>
            <person name="Wang S."/>
            <person name="Yan T."/>
            <person name="Shi P."/>
            <person name="Liu M."/>
            <person name="Fu X."/>
            <person name="Pan Q."/>
            <person name="Wang Y."/>
            <person name="Lv Z."/>
            <person name="Lu X."/>
            <person name="Zhang F."/>
            <person name="Jiang W."/>
            <person name="Ma Y."/>
            <person name="Chen M."/>
            <person name="Hao X."/>
            <person name="Li L."/>
            <person name="Tang Y."/>
            <person name="Lv G."/>
            <person name="Zhou Y."/>
            <person name="Sun X."/>
            <person name="Brodelius P.E."/>
            <person name="Rose J.K.C."/>
            <person name="Tang K."/>
        </authorList>
    </citation>
    <scope>NUCLEOTIDE SEQUENCE [LARGE SCALE GENOMIC DNA]</scope>
    <source>
        <strain evidence="12">cv. Huhao1</strain>
        <tissue evidence="11">Leaf</tissue>
    </source>
</reference>
<feature type="domain" description="PPM-type phosphatase" evidence="10">
    <location>
        <begin position="77"/>
        <end position="320"/>
    </location>
</feature>
<keyword evidence="8" id="KW-0464">Manganese</keyword>
<dbReference type="Proteomes" id="UP000245207">
    <property type="component" value="Unassembled WGS sequence"/>
</dbReference>
<keyword evidence="7" id="KW-0904">Protein phosphatase</keyword>
<feature type="region of interest" description="Disordered" evidence="9">
    <location>
        <begin position="324"/>
        <end position="368"/>
    </location>
</feature>
<gene>
    <name evidence="11" type="ORF">CTI12_AA423530</name>
</gene>
<dbReference type="InterPro" id="IPR001932">
    <property type="entry name" value="PPM-type_phosphatase-like_dom"/>
</dbReference>
<dbReference type="GO" id="GO:0004722">
    <property type="term" value="F:protein serine/threonine phosphatase activity"/>
    <property type="evidence" value="ECO:0007669"/>
    <property type="project" value="UniProtKB-EC"/>
</dbReference>
<evidence type="ECO:0000259" key="10">
    <source>
        <dbReference type="PROSITE" id="PS51746"/>
    </source>
</evidence>
<evidence type="ECO:0000256" key="6">
    <source>
        <dbReference type="ARBA" id="ARBA00022842"/>
    </source>
</evidence>
<keyword evidence="4" id="KW-0479">Metal-binding</keyword>
<dbReference type="AlphaFoldDB" id="A0A2U1LE51"/>
<evidence type="ECO:0000256" key="9">
    <source>
        <dbReference type="SAM" id="MobiDB-lite"/>
    </source>
</evidence>
<comment type="caution">
    <text evidence="11">The sequence shown here is derived from an EMBL/GenBank/DDBJ whole genome shotgun (WGS) entry which is preliminary data.</text>
</comment>
<dbReference type="PANTHER" id="PTHR13832">
    <property type="entry name" value="PROTEIN PHOSPHATASE 2C"/>
    <property type="match status" value="1"/>
</dbReference>
<name>A0A2U1LE51_ARTAN</name>
<evidence type="ECO:0000256" key="3">
    <source>
        <dbReference type="ARBA" id="ARBA00013081"/>
    </source>
</evidence>
<evidence type="ECO:0000256" key="1">
    <source>
        <dbReference type="ARBA" id="ARBA00001936"/>
    </source>
</evidence>
<evidence type="ECO:0000256" key="2">
    <source>
        <dbReference type="ARBA" id="ARBA00001946"/>
    </source>
</evidence>
<evidence type="ECO:0000313" key="12">
    <source>
        <dbReference type="Proteomes" id="UP000245207"/>
    </source>
</evidence>
<dbReference type="EMBL" id="PKPP01009883">
    <property type="protein sequence ID" value="PWA47277.1"/>
    <property type="molecule type" value="Genomic_DNA"/>
</dbReference>
<keyword evidence="5" id="KW-0378">Hydrolase</keyword>
<evidence type="ECO:0000256" key="4">
    <source>
        <dbReference type="ARBA" id="ARBA00022723"/>
    </source>
</evidence>
<dbReference type="PROSITE" id="PS51746">
    <property type="entry name" value="PPM_2"/>
    <property type="match status" value="1"/>
</dbReference>
<dbReference type="EC" id="3.1.3.16" evidence="3"/>
<keyword evidence="6" id="KW-0460">Magnesium</keyword>
<comment type="cofactor">
    <cofactor evidence="1">
        <name>Mn(2+)</name>
        <dbReference type="ChEBI" id="CHEBI:29035"/>
    </cofactor>
</comment>
<dbReference type="OrthoDB" id="2013610at2759"/>
<evidence type="ECO:0000256" key="8">
    <source>
        <dbReference type="ARBA" id="ARBA00023211"/>
    </source>
</evidence>
<evidence type="ECO:0000313" key="11">
    <source>
        <dbReference type="EMBL" id="PWA47277.1"/>
    </source>
</evidence>
<sequence length="455" mass="50631">MMIVSHVESAVTTTEKMMMMTMTEQQTESNDVMCSLQLNLHLEDVVQISDKSKSGANSSTILKSPLLGGSNLSPSIRSGSHTDIGARRLNEDKHIGIDDVSKQLGDIYKWGLPSSFYAIFDGHGGPEAASYVKDHVTRLFFEDSDLPQTQSEESLDELFLKELQECQSKVFLQADQALLDECSINDYCGTTALTVFILGRRGTTASTATSRGFPGAKPYEPSYRQLGNCFRTVLEVVAIMGDDPDRWIFAITKYFALLNTPADQRLRIVGSNLEGAVVEWFHWMSKNGLIIDWERFEESVRNQFGGGSARDQWSTSVLKTNGINTSVLAQKQPDPRFSATRHDPVKQPLLPPSTQPATNTNSNPLVNKNYTLHGDEIANEVESQITSFPNKPTKENGEGDAPLSSSGASKQMLKKKKQIRYWRKEKLNCSSLVKLICGTSMRTQLVALIYNHTWM</sequence>
<keyword evidence="12" id="KW-1185">Reference proteome</keyword>
<organism evidence="11 12">
    <name type="scientific">Artemisia annua</name>
    <name type="common">Sweet wormwood</name>
    <dbReference type="NCBI Taxonomy" id="35608"/>
    <lineage>
        <taxon>Eukaryota</taxon>
        <taxon>Viridiplantae</taxon>
        <taxon>Streptophyta</taxon>
        <taxon>Embryophyta</taxon>
        <taxon>Tracheophyta</taxon>
        <taxon>Spermatophyta</taxon>
        <taxon>Magnoliopsida</taxon>
        <taxon>eudicotyledons</taxon>
        <taxon>Gunneridae</taxon>
        <taxon>Pentapetalae</taxon>
        <taxon>asterids</taxon>
        <taxon>campanulids</taxon>
        <taxon>Asterales</taxon>
        <taxon>Asteraceae</taxon>
        <taxon>Asteroideae</taxon>
        <taxon>Anthemideae</taxon>
        <taxon>Artemisiinae</taxon>
        <taxon>Artemisia</taxon>
    </lineage>
</organism>
<dbReference type="GO" id="GO:0046872">
    <property type="term" value="F:metal ion binding"/>
    <property type="evidence" value="ECO:0007669"/>
    <property type="project" value="UniProtKB-KW"/>
</dbReference>
<dbReference type="InterPro" id="IPR000222">
    <property type="entry name" value="PP2C_BS"/>
</dbReference>
<dbReference type="PANTHER" id="PTHR13832:SF620">
    <property type="entry name" value="PROTEIN PHOSPHATASE 2C 13-RELATED"/>
    <property type="match status" value="1"/>
</dbReference>
<dbReference type="Gene3D" id="3.60.40.10">
    <property type="entry name" value="PPM-type phosphatase domain"/>
    <property type="match status" value="1"/>
</dbReference>
<comment type="cofactor">
    <cofactor evidence="2">
        <name>Mg(2+)</name>
        <dbReference type="ChEBI" id="CHEBI:18420"/>
    </cofactor>
</comment>
<dbReference type="SUPFAM" id="SSF81606">
    <property type="entry name" value="PP2C-like"/>
    <property type="match status" value="1"/>
</dbReference>
<dbReference type="PROSITE" id="PS01032">
    <property type="entry name" value="PPM_1"/>
    <property type="match status" value="1"/>
</dbReference>